<gene>
    <name evidence="2" type="ORF">DPMN_104508</name>
</gene>
<comment type="caution">
    <text evidence="2">The sequence shown here is derived from an EMBL/GenBank/DDBJ whole genome shotgun (WGS) entry which is preliminary data.</text>
</comment>
<evidence type="ECO:0000313" key="2">
    <source>
        <dbReference type="EMBL" id="KAH3831246.1"/>
    </source>
</evidence>
<accession>A0A9D4K174</accession>
<dbReference type="AlphaFoldDB" id="A0A9D4K174"/>
<protein>
    <recommendedName>
        <fullName evidence="1">Rab-GAP TBC domain-containing protein</fullName>
    </recommendedName>
</protein>
<reference evidence="2" key="1">
    <citation type="journal article" date="2019" name="bioRxiv">
        <title>The Genome of the Zebra Mussel, Dreissena polymorpha: A Resource for Invasive Species Research.</title>
        <authorList>
            <person name="McCartney M.A."/>
            <person name="Auch B."/>
            <person name="Kono T."/>
            <person name="Mallez S."/>
            <person name="Zhang Y."/>
            <person name="Obille A."/>
            <person name="Becker A."/>
            <person name="Abrahante J.E."/>
            <person name="Garbe J."/>
            <person name="Badalamenti J.P."/>
            <person name="Herman A."/>
            <person name="Mangelson H."/>
            <person name="Liachko I."/>
            <person name="Sullivan S."/>
            <person name="Sone E.D."/>
            <person name="Koren S."/>
            <person name="Silverstein K.A.T."/>
            <person name="Beckman K.B."/>
            <person name="Gohl D.M."/>
        </authorList>
    </citation>
    <scope>NUCLEOTIDE SEQUENCE</scope>
    <source>
        <strain evidence="2">Duluth1</strain>
        <tissue evidence="2">Whole animal</tissue>
    </source>
</reference>
<sequence length="78" mass="8646">MPHCTGRTFPGHPYFSLQLGSGQLALFNLLKAYSLMDQDVGYCQGLSFVAGILLMHVRKLISGILVKRGLIQKGFMNF</sequence>
<evidence type="ECO:0000313" key="3">
    <source>
        <dbReference type="Proteomes" id="UP000828390"/>
    </source>
</evidence>
<dbReference type="Proteomes" id="UP000828390">
    <property type="component" value="Unassembled WGS sequence"/>
</dbReference>
<dbReference type="PROSITE" id="PS50086">
    <property type="entry name" value="TBC_RABGAP"/>
    <property type="match status" value="1"/>
</dbReference>
<dbReference type="PANTHER" id="PTHR47219">
    <property type="entry name" value="RAB GTPASE-ACTIVATING PROTEIN 1-LIKE"/>
    <property type="match status" value="1"/>
</dbReference>
<dbReference type="Gene3D" id="1.10.8.270">
    <property type="entry name" value="putative rabgap domain of human tbc1 domain family member 14 like domains"/>
    <property type="match status" value="1"/>
</dbReference>
<dbReference type="PANTHER" id="PTHR47219:SF16">
    <property type="entry name" value="GTPASE ACTIVATING PROTEIN"/>
    <property type="match status" value="1"/>
</dbReference>
<dbReference type="InterPro" id="IPR000195">
    <property type="entry name" value="Rab-GAP-TBC_dom"/>
</dbReference>
<keyword evidence="3" id="KW-1185">Reference proteome</keyword>
<dbReference type="Pfam" id="PF00566">
    <property type="entry name" value="RabGAP-TBC"/>
    <property type="match status" value="1"/>
</dbReference>
<feature type="domain" description="Rab-GAP TBC" evidence="1">
    <location>
        <begin position="1"/>
        <end position="78"/>
    </location>
</feature>
<name>A0A9D4K174_DREPO</name>
<dbReference type="SUPFAM" id="SSF47923">
    <property type="entry name" value="Ypt/Rab-GAP domain of gyp1p"/>
    <property type="match status" value="1"/>
</dbReference>
<dbReference type="EMBL" id="JAIWYP010000004">
    <property type="protein sequence ID" value="KAH3831246.1"/>
    <property type="molecule type" value="Genomic_DNA"/>
</dbReference>
<evidence type="ECO:0000259" key="1">
    <source>
        <dbReference type="PROSITE" id="PS50086"/>
    </source>
</evidence>
<reference evidence="2" key="2">
    <citation type="submission" date="2020-11" db="EMBL/GenBank/DDBJ databases">
        <authorList>
            <person name="McCartney M.A."/>
            <person name="Auch B."/>
            <person name="Kono T."/>
            <person name="Mallez S."/>
            <person name="Becker A."/>
            <person name="Gohl D.M."/>
            <person name="Silverstein K.A.T."/>
            <person name="Koren S."/>
            <person name="Bechman K.B."/>
            <person name="Herman A."/>
            <person name="Abrahante J.E."/>
            <person name="Garbe J."/>
        </authorList>
    </citation>
    <scope>NUCLEOTIDE SEQUENCE</scope>
    <source>
        <strain evidence="2">Duluth1</strain>
        <tissue evidence="2">Whole animal</tissue>
    </source>
</reference>
<proteinExistence type="predicted"/>
<dbReference type="InterPro" id="IPR035969">
    <property type="entry name" value="Rab-GAP_TBC_sf"/>
</dbReference>
<dbReference type="InterPro" id="IPR050302">
    <property type="entry name" value="Rab_GAP_TBC_domain"/>
</dbReference>
<organism evidence="2 3">
    <name type="scientific">Dreissena polymorpha</name>
    <name type="common">Zebra mussel</name>
    <name type="synonym">Mytilus polymorpha</name>
    <dbReference type="NCBI Taxonomy" id="45954"/>
    <lineage>
        <taxon>Eukaryota</taxon>
        <taxon>Metazoa</taxon>
        <taxon>Spiralia</taxon>
        <taxon>Lophotrochozoa</taxon>
        <taxon>Mollusca</taxon>
        <taxon>Bivalvia</taxon>
        <taxon>Autobranchia</taxon>
        <taxon>Heteroconchia</taxon>
        <taxon>Euheterodonta</taxon>
        <taxon>Imparidentia</taxon>
        <taxon>Neoheterodontei</taxon>
        <taxon>Myida</taxon>
        <taxon>Dreissenoidea</taxon>
        <taxon>Dreissenidae</taxon>
        <taxon>Dreissena</taxon>
    </lineage>
</organism>